<dbReference type="Pfam" id="PF00297">
    <property type="entry name" value="Ribosomal_L3"/>
    <property type="match status" value="1"/>
</dbReference>
<dbReference type="Gene3D" id="3.30.160.810">
    <property type="match status" value="1"/>
</dbReference>
<comment type="function">
    <text evidence="7 9">One of the primary rRNA binding proteins, it binds directly near the 3'-end of the 23S rRNA, where it nucleates assembly of the 50S subunit.</text>
</comment>
<dbReference type="GO" id="GO:0022625">
    <property type="term" value="C:cytosolic large ribosomal subunit"/>
    <property type="evidence" value="ECO:0007669"/>
    <property type="project" value="TreeGrafter"/>
</dbReference>
<dbReference type="InterPro" id="IPR019926">
    <property type="entry name" value="Ribosomal_uL3_CS"/>
</dbReference>
<evidence type="ECO:0000256" key="8">
    <source>
        <dbReference type="RuleBase" id="RU003905"/>
    </source>
</evidence>
<protein>
    <recommendedName>
        <fullName evidence="6 7">Large ribosomal subunit protein uL3</fullName>
    </recommendedName>
</protein>
<dbReference type="FunFam" id="3.30.160.810:FF:000001">
    <property type="entry name" value="50S ribosomal protein L3"/>
    <property type="match status" value="1"/>
</dbReference>
<dbReference type="Gene3D" id="2.40.30.10">
    <property type="entry name" value="Translation factors"/>
    <property type="match status" value="1"/>
</dbReference>
<dbReference type="PROSITE" id="PS00474">
    <property type="entry name" value="RIBOSOMAL_L3"/>
    <property type="match status" value="1"/>
</dbReference>
<evidence type="ECO:0000256" key="1">
    <source>
        <dbReference type="ARBA" id="ARBA00006540"/>
    </source>
</evidence>
<gene>
    <name evidence="7 10" type="primary">rplC</name>
    <name evidence="10" type="ORF">TTHT_1418</name>
</gene>
<keyword evidence="11" id="KW-1185">Reference proteome</keyword>
<reference evidence="10 11" key="1">
    <citation type="journal article" date="2012" name="Extremophiles">
        <title>Thermotomaculum hydrothermale gen. nov., sp. nov., a novel heterotrophic thermophile within the phylum Acidobacteria from a deep-sea hydrothermal vent chimney in the Southern Okinawa Trough.</title>
        <authorList>
            <person name="Izumi H."/>
            <person name="Nunoura T."/>
            <person name="Miyazaki M."/>
            <person name="Mino S."/>
            <person name="Toki T."/>
            <person name="Takai K."/>
            <person name="Sako Y."/>
            <person name="Sawabe T."/>
            <person name="Nakagawa S."/>
        </authorList>
    </citation>
    <scope>NUCLEOTIDE SEQUENCE [LARGE SCALE GENOMIC DNA]</scope>
    <source>
        <strain evidence="10 11">AC55</strain>
    </source>
</reference>
<sequence>MVNGLIGKKIGMSQVFDENGKLIPVTLIKAGPCVVVQVKTKDKDNYEAVQLGLVEKINPKNIKKPIKGHLEKAGVGAVRVLKEFKPNGGDAVEPGQKVTVEIFEGVEKVDITGKSKGKGFQGVMKRHGFGGGRATHGSMFHRAPGSIGQCAWPSRVFPGKKLPGQMGNKKVTVKGLKVVGIDKENNLLIVKGAVPGSRGSYVFINKA</sequence>
<dbReference type="GO" id="GO:0019843">
    <property type="term" value="F:rRNA binding"/>
    <property type="evidence" value="ECO:0007669"/>
    <property type="project" value="UniProtKB-UniRule"/>
</dbReference>
<dbReference type="InterPro" id="IPR009000">
    <property type="entry name" value="Transl_B-barrel_sf"/>
</dbReference>
<keyword evidence="2 7" id="KW-0699">rRNA-binding</keyword>
<name>A0A7R6PY36_9BACT</name>
<dbReference type="FunFam" id="2.40.30.10:FF:000004">
    <property type="entry name" value="50S ribosomal protein L3"/>
    <property type="match status" value="1"/>
</dbReference>
<organism evidence="10 11">
    <name type="scientific">Thermotomaculum hydrothermale</name>
    <dbReference type="NCBI Taxonomy" id="981385"/>
    <lineage>
        <taxon>Bacteria</taxon>
        <taxon>Pseudomonadati</taxon>
        <taxon>Acidobacteriota</taxon>
        <taxon>Holophagae</taxon>
        <taxon>Thermotomaculales</taxon>
        <taxon>Thermotomaculaceae</taxon>
        <taxon>Thermotomaculum</taxon>
    </lineage>
</organism>
<evidence type="ECO:0000256" key="9">
    <source>
        <dbReference type="RuleBase" id="RU003906"/>
    </source>
</evidence>
<keyword evidence="5 7" id="KW-0687">Ribonucleoprotein</keyword>
<dbReference type="GO" id="GO:0003735">
    <property type="term" value="F:structural constituent of ribosome"/>
    <property type="evidence" value="ECO:0007669"/>
    <property type="project" value="UniProtKB-UniRule"/>
</dbReference>
<comment type="similarity">
    <text evidence="1 7 8">Belongs to the universal ribosomal protein uL3 family.</text>
</comment>
<evidence type="ECO:0000256" key="7">
    <source>
        <dbReference type="HAMAP-Rule" id="MF_01325"/>
    </source>
</evidence>
<dbReference type="Proteomes" id="UP000595564">
    <property type="component" value="Chromosome"/>
</dbReference>
<dbReference type="NCBIfam" id="TIGR03625">
    <property type="entry name" value="L3_bact"/>
    <property type="match status" value="1"/>
</dbReference>
<dbReference type="HAMAP" id="MF_01325_B">
    <property type="entry name" value="Ribosomal_uL3_B"/>
    <property type="match status" value="1"/>
</dbReference>
<dbReference type="EMBL" id="AP017470">
    <property type="protein sequence ID" value="BBB32930.1"/>
    <property type="molecule type" value="Genomic_DNA"/>
</dbReference>
<dbReference type="InterPro" id="IPR000597">
    <property type="entry name" value="Ribosomal_uL3"/>
</dbReference>
<evidence type="ECO:0000256" key="3">
    <source>
        <dbReference type="ARBA" id="ARBA00022884"/>
    </source>
</evidence>
<keyword evidence="4 7" id="KW-0689">Ribosomal protein</keyword>
<dbReference type="PANTHER" id="PTHR11229">
    <property type="entry name" value="50S RIBOSOMAL PROTEIN L3"/>
    <property type="match status" value="1"/>
</dbReference>
<keyword evidence="3 7" id="KW-0694">RNA-binding</keyword>
<dbReference type="RefSeq" id="WP_201327232.1">
    <property type="nucleotide sequence ID" value="NZ_AP017470.1"/>
</dbReference>
<evidence type="ECO:0000256" key="4">
    <source>
        <dbReference type="ARBA" id="ARBA00022980"/>
    </source>
</evidence>
<dbReference type="GO" id="GO:0006412">
    <property type="term" value="P:translation"/>
    <property type="evidence" value="ECO:0007669"/>
    <property type="project" value="UniProtKB-UniRule"/>
</dbReference>
<evidence type="ECO:0000256" key="2">
    <source>
        <dbReference type="ARBA" id="ARBA00022730"/>
    </source>
</evidence>
<evidence type="ECO:0000256" key="6">
    <source>
        <dbReference type="ARBA" id="ARBA00035243"/>
    </source>
</evidence>
<dbReference type="AlphaFoldDB" id="A0A7R6PY36"/>
<evidence type="ECO:0000313" key="11">
    <source>
        <dbReference type="Proteomes" id="UP000595564"/>
    </source>
</evidence>
<evidence type="ECO:0000256" key="5">
    <source>
        <dbReference type="ARBA" id="ARBA00023274"/>
    </source>
</evidence>
<proteinExistence type="inferred from homology"/>
<dbReference type="PANTHER" id="PTHR11229:SF16">
    <property type="entry name" value="LARGE RIBOSOMAL SUBUNIT PROTEIN UL3C"/>
    <property type="match status" value="1"/>
</dbReference>
<evidence type="ECO:0000313" key="10">
    <source>
        <dbReference type="EMBL" id="BBB32930.1"/>
    </source>
</evidence>
<dbReference type="KEGG" id="thyd:TTHT_1418"/>
<accession>A0A7R6PY36</accession>
<dbReference type="InterPro" id="IPR019927">
    <property type="entry name" value="Ribosomal_uL3_bac/org-type"/>
</dbReference>
<dbReference type="SUPFAM" id="SSF50447">
    <property type="entry name" value="Translation proteins"/>
    <property type="match status" value="1"/>
</dbReference>
<comment type="subunit">
    <text evidence="7 9">Part of the 50S ribosomal subunit. Forms a cluster with proteins L14 and L19.</text>
</comment>